<evidence type="ECO:0000256" key="1">
    <source>
        <dbReference type="SAM" id="MobiDB-lite"/>
    </source>
</evidence>
<reference evidence="2 3" key="1">
    <citation type="submission" date="2016-06" db="EMBL/GenBank/DDBJ databases">
        <authorList>
            <person name="Kjaerup R.B."/>
            <person name="Dalgaard T.S."/>
            <person name="Juul-Madsen H.R."/>
        </authorList>
    </citation>
    <scope>NUCLEOTIDE SEQUENCE [LARGE SCALE GENOMIC DNA]</scope>
    <source>
        <strain evidence="2 3">DSM 45577</strain>
    </source>
</reference>
<gene>
    <name evidence="2" type="ORF">GA0070617_5261</name>
</gene>
<name>A0A1C6VC64_9ACTN</name>
<evidence type="ECO:0000313" key="2">
    <source>
        <dbReference type="EMBL" id="SCL63644.1"/>
    </source>
</evidence>
<feature type="region of interest" description="Disordered" evidence="1">
    <location>
        <begin position="1"/>
        <end position="24"/>
    </location>
</feature>
<organism evidence="2 3">
    <name type="scientific">Micromonospora yangpuensis</name>
    <dbReference type="NCBI Taxonomy" id="683228"/>
    <lineage>
        <taxon>Bacteria</taxon>
        <taxon>Bacillati</taxon>
        <taxon>Actinomycetota</taxon>
        <taxon>Actinomycetes</taxon>
        <taxon>Micromonosporales</taxon>
        <taxon>Micromonosporaceae</taxon>
        <taxon>Micromonospora</taxon>
    </lineage>
</organism>
<protein>
    <submittedName>
        <fullName evidence="2">Uncharacterized protein</fullName>
    </submittedName>
</protein>
<dbReference type="EMBL" id="FMIA01000002">
    <property type="protein sequence ID" value="SCL63644.1"/>
    <property type="molecule type" value="Genomic_DNA"/>
</dbReference>
<sequence length="146" mass="15777">MDVLEEEVRRNGAQRPTKSYPPVQVGEYGLVDSAHRLSNIRDGIVKNPSDSELMKIYQKGWEYFAPKEGTYARQRYDELKANAPDLSAPDRQRPAAGQQPDHTVIAQAARLGYGPGSGAQPSSSSAPPPPEWGQRPSPGRGGPGGP</sequence>
<keyword evidence="3" id="KW-1185">Reference proteome</keyword>
<feature type="region of interest" description="Disordered" evidence="1">
    <location>
        <begin position="80"/>
        <end position="146"/>
    </location>
</feature>
<accession>A0A1C6VC64</accession>
<dbReference type="AlphaFoldDB" id="A0A1C6VC64"/>
<dbReference type="Proteomes" id="UP000198937">
    <property type="component" value="Unassembled WGS sequence"/>
</dbReference>
<evidence type="ECO:0000313" key="3">
    <source>
        <dbReference type="Proteomes" id="UP000198937"/>
    </source>
</evidence>
<feature type="compositionally biased region" description="Basic and acidic residues" evidence="1">
    <location>
        <begin position="1"/>
        <end position="10"/>
    </location>
</feature>
<dbReference type="RefSeq" id="WP_139135765.1">
    <property type="nucleotide sequence ID" value="NZ_BMMJ01000007.1"/>
</dbReference>
<proteinExistence type="predicted"/>